<keyword evidence="12" id="KW-1185">Reference proteome</keyword>
<dbReference type="OrthoDB" id="10050457at2759"/>
<dbReference type="InterPro" id="IPR001457">
    <property type="entry name" value="NADH_UbQ/plastoQ_OxRdtase_su6"/>
</dbReference>
<evidence type="ECO:0000259" key="10">
    <source>
        <dbReference type="PROSITE" id="PS50253"/>
    </source>
</evidence>
<feature type="transmembrane region" description="Helical" evidence="9">
    <location>
        <begin position="19"/>
        <end position="36"/>
    </location>
</feature>
<keyword evidence="7 9" id="KW-0472">Membrane</keyword>
<feature type="transmembrane region" description="Helical" evidence="9">
    <location>
        <begin position="104"/>
        <end position="122"/>
    </location>
</feature>
<dbReference type="InterPro" id="IPR000298">
    <property type="entry name" value="Cyt_c_oxidase-like_su3"/>
</dbReference>
<proteinExistence type="inferred from homology"/>
<dbReference type="GO" id="GO:0004129">
    <property type="term" value="F:cytochrome-c oxidase activity"/>
    <property type="evidence" value="ECO:0007669"/>
    <property type="project" value="InterPro"/>
</dbReference>
<dbReference type="PROSITE" id="PS50253">
    <property type="entry name" value="COX3"/>
    <property type="match status" value="1"/>
</dbReference>
<evidence type="ECO:0000256" key="6">
    <source>
        <dbReference type="ARBA" id="ARBA00022989"/>
    </source>
</evidence>
<name>A0A9W4IKH7_9EURO</name>
<evidence type="ECO:0000256" key="9">
    <source>
        <dbReference type="SAM" id="Phobius"/>
    </source>
</evidence>
<dbReference type="PANTHER" id="PTHR11403">
    <property type="entry name" value="CYTOCHROME C OXIDASE SUBUNIT III"/>
    <property type="match status" value="1"/>
</dbReference>
<evidence type="ECO:0000256" key="2">
    <source>
        <dbReference type="ARBA" id="ARBA00010581"/>
    </source>
</evidence>
<sequence>MNNIFLLNDSITNGFRIEFVDTIYLVSTLLGLLTIVSRNPVVSVLFLIGLFVNVAGLLILIGYNFIGLAYILVYVGAVSILFLFILMLINIRVSELFTDTNNDLPLAILTVIIFYYIMGQVLPSNFTENSIVSYLSNSFSDIYNVQLDNELFNIVDLKQQIGYASSKILFMHGFQGFQYLVPLAVFNVMYVMGIQAVNPFELPLLNTILLLSSGVTITYAHHSLIQGNRKGALYGTVVTILLAVIFTFFQGVEYSVSSFTISDSVYGSCFYFGTGFHGIHVMIGTAFLAVGL</sequence>
<feature type="domain" description="Heme-copper oxidase subunit III family profile" evidence="10">
    <location>
        <begin position="165"/>
        <end position="292"/>
    </location>
</feature>
<dbReference type="InterPro" id="IPR024791">
    <property type="entry name" value="Cyt_c/ubiquinol_Oxase_su3"/>
</dbReference>
<comment type="subcellular location">
    <subcellularLocation>
        <location evidence="1">Membrane</location>
        <topology evidence="1">Multi-pass membrane protein</topology>
    </subcellularLocation>
</comment>
<evidence type="ECO:0000256" key="1">
    <source>
        <dbReference type="ARBA" id="ARBA00004141"/>
    </source>
</evidence>
<dbReference type="Proteomes" id="UP001152649">
    <property type="component" value="Unassembled WGS sequence"/>
</dbReference>
<gene>
    <name evidence="11" type="ORF">PSALAMII_LOCUS2222</name>
</gene>
<accession>A0A9W4IKH7</accession>
<dbReference type="InterPro" id="IPR013833">
    <property type="entry name" value="Cyt_c_oxidase_su3_a-hlx"/>
</dbReference>
<reference evidence="11" key="1">
    <citation type="submission" date="2021-07" db="EMBL/GenBank/DDBJ databases">
        <authorList>
            <person name="Branca A.L. A."/>
        </authorList>
    </citation>
    <scope>NUCLEOTIDE SEQUENCE</scope>
</reference>
<dbReference type="Pfam" id="PF00510">
    <property type="entry name" value="COX3"/>
    <property type="match status" value="1"/>
</dbReference>
<comment type="function">
    <text evidence="8">Component of the cytochrome c oxidase, the last enzyme in the mitochondrial electron transport chain which drives oxidative phosphorylation. The respiratory chain contains 3 multisubunit complexes succinate dehydrogenase (complex II, CII), ubiquinol-cytochrome c oxidoreductase (cytochrome b-c1 complex, complex III, CIII) and cytochrome c oxidase (complex IV, CIV), that cooperate to transfer electrons derived from NADH and succinate to molecular oxygen, creating an electrochemical gradient over the inner membrane that drives transmembrane transport and the ATP synthase. Cytochrome c oxidase is the component of the respiratory chain that catalyzes the reduction of oxygen to water. Electrons originating from reduced cytochrome c in the intermembrane space (IMS) are transferred via the dinuclear copper A center (CU(A)) of subunit 2 and heme A of subunit 1 to the active site in subunit 1, a binuclear center (BNC) formed by heme A3 and copper B (CU(B)). The BNC reduces molecular oxygen to 2 water molecules using 4 electrons from cytochrome c in the IMS and 4 protons from the mitochondrial matrix.</text>
</comment>
<dbReference type="Pfam" id="PF00499">
    <property type="entry name" value="Oxidored_q3"/>
    <property type="match status" value="1"/>
</dbReference>
<feature type="transmembrane region" description="Helical" evidence="9">
    <location>
        <begin position="270"/>
        <end position="290"/>
    </location>
</feature>
<dbReference type="PANTHER" id="PTHR11403:SF7">
    <property type="entry name" value="CYTOCHROME C OXIDASE SUBUNIT 3"/>
    <property type="match status" value="1"/>
</dbReference>
<protein>
    <recommendedName>
        <fullName evidence="3 8">Cytochrome c oxidase subunit 3</fullName>
    </recommendedName>
</protein>
<dbReference type="GO" id="GO:0016020">
    <property type="term" value="C:membrane"/>
    <property type="evidence" value="ECO:0007669"/>
    <property type="project" value="UniProtKB-SubCell"/>
</dbReference>
<evidence type="ECO:0000256" key="4">
    <source>
        <dbReference type="ARBA" id="ARBA00022692"/>
    </source>
</evidence>
<dbReference type="InterPro" id="IPR035973">
    <property type="entry name" value="Cyt_c_oxidase_su3-like_sf"/>
</dbReference>
<feature type="transmembrane region" description="Helical" evidence="9">
    <location>
        <begin position="232"/>
        <end position="250"/>
    </location>
</feature>
<keyword evidence="5" id="KW-1278">Translocase</keyword>
<feature type="transmembrane region" description="Helical" evidence="9">
    <location>
        <begin position="203"/>
        <end position="220"/>
    </location>
</feature>
<dbReference type="AlphaFoldDB" id="A0A9W4IKH7"/>
<evidence type="ECO:0000313" key="12">
    <source>
        <dbReference type="Proteomes" id="UP001152649"/>
    </source>
</evidence>
<feature type="transmembrane region" description="Helical" evidence="9">
    <location>
        <begin position="177"/>
        <end position="197"/>
    </location>
</feature>
<comment type="similarity">
    <text evidence="2 8">Belongs to the cytochrome c oxidase subunit 3 family.</text>
</comment>
<comment type="caution">
    <text evidence="11">The sequence shown here is derived from an EMBL/GenBank/DDBJ whole genome shotgun (WGS) entry which is preliminary data.</text>
</comment>
<keyword evidence="8" id="KW-0496">Mitochondrion</keyword>
<evidence type="ECO:0000256" key="8">
    <source>
        <dbReference type="RuleBase" id="RU003375"/>
    </source>
</evidence>
<keyword evidence="4 8" id="KW-0812">Transmembrane</keyword>
<dbReference type="SUPFAM" id="SSF81452">
    <property type="entry name" value="Cytochrome c oxidase subunit III-like"/>
    <property type="match status" value="1"/>
</dbReference>
<keyword evidence="6 9" id="KW-1133">Transmembrane helix</keyword>
<dbReference type="GO" id="GO:0008137">
    <property type="term" value="F:NADH dehydrogenase (ubiquinone) activity"/>
    <property type="evidence" value="ECO:0007669"/>
    <property type="project" value="InterPro"/>
</dbReference>
<dbReference type="GO" id="GO:0005739">
    <property type="term" value="C:mitochondrion"/>
    <property type="evidence" value="ECO:0007669"/>
    <property type="project" value="TreeGrafter"/>
</dbReference>
<evidence type="ECO:0000256" key="7">
    <source>
        <dbReference type="ARBA" id="ARBA00023136"/>
    </source>
</evidence>
<feature type="transmembrane region" description="Helical" evidence="9">
    <location>
        <begin position="42"/>
        <end position="61"/>
    </location>
</feature>
<dbReference type="GO" id="GO:0006123">
    <property type="term" value="P:mitochondrial electron transport, cytochrome c to oxygen"/>
    <property type="evidence" value="ECO:0007669"/>
    <property type="project" value="TreeGrafter"/>
</dbReference>
<dbReference type="Gene3D" id="1.20.120.80">
    <property type="entry name" value="Cytochrome c oxidase, subunit III, four-helix bundle"/>
    <property type="match status" value="1"/>
</dbReference>
<evidence type="ECO:0000313" key="11">
    <source>
        <dbReference type="EMBL" id="CAG8315694.1"/>
    </source>
</evidence>
<organism evidence="11 12">
    <name type="scientific">Penicillium salamii</name>
    <dbReference type="NCBI Taxonomy" id="1612424"/>
    <lineage>
        <taxon>Eukaryota</taxon>
        <taxon>Fungi</taxon>
        <taxon>Dikarya</taxon>
        <taxon>Ascomycota</taxon>
        <taxon>Pezizomycotina</taxon>
        <taxon>Eurotiomycetes</taxon>
        <taxon>Eurotiomycetidae</taxon>
        <taxon>Eurotiales</taxon>
        <taxon>Aspergillaceae</taxon>
        <taxon>Penicillium</taxon>
    </lineage>
</organism>
<feature type="transmembrane region" description="Helical" evidence="9">
    <location>
        <begin position="68"/>
        <end position="92"/>
    </location>
</feature>
<dbReference type="EMBL" id="CAJVPG010000082">
    <property type="protein sequence ID" value="CAG8315694.1"/>
    <property type="molecule type" value="Genomic_DNA"/>
</dbReference>
<evidence type="ECO:0000256" key="3">
    <source>
        <dbReference type="ARBA" id="ARBA00015944"/>
    </source>
</evidence>
<evidence type="ECO:0000256" key="5">
    <source>
        <dbReference type="ARBA" id="ARBA00022967"/>
    </source>
</evidence>